<keyword evidence="2" id="KW-0472">Membrane</keyword>
<gene>
    <name evidence="2" type="ORF">BSAL_03890</name>
</gene>
<proteinExistence type="predicted"/>
<accession>A0A0S4KMA3</accession>
<organism evidence="2 3">
    <name type="scientific">Bodo saltans</name>
    <name type="common">Flagellated protozoan</name>
    <dbReference type="NCBI Taxonomy" id="75058"/>
    <lineage>
        <taxon>Eukaryota</taxon>
        <taxon>Discoba</taxon>
        <taxon>Euglenozoa</taxon>
        <taxon>Kinetoplastea</taxon>
        <taxon>Metakinetoplastina</taxon>
        <taxon>Eubodonida</taxon>
        <taxon>Bodonidae</taxon>
        <taxon>Bodo</taxon>
    </lineage>
</organism>
<feature type="signal peptide" evidence="1">
    <location>
        <begin position="1"/>
        <end position="21"/>
    </location>
</feature>
<keyword evidence="2" id="KW-0812">Transmembrane</keyword>
<sequence>MFQRHPCCMWWTLVLIVLTTSTTFFVVAQIVPPSPNISYQYIDCPSSSTTASDMMIQASVLTVAHDNTTTTSLLLSRDYFWWVYNCSVPRRIFVTSSNITSTTTQPSSYSFSFFRVIIATAIVSLSVSEHVDRCDVFFYASDATAPPSDAPANFFGSSSSFTYLVARSRWYLVDRQ</sequence>
<evidence type="ECO:0000313" key="2">
    <source>
        <dbReference type="EMBL" id="CUI12962.1"/>
    </source>
</evidence>
<feature type="chain" id="PRO_5006623419" evidence="1">
    <location>
        <begin position="22"/>
        <end position="176"/>
    </location>
</feature>
<keyword evidence="3" id="KW-1185">Reference proteome</keyword>
<dbReference type="Proteomes" id="UP000051952">
    <property type="component" value="Unassembled WGS sequence"/>
</dbReference>
<reference evidence="3" key="1">
    <citation type="submission" date="2015-09" db="EMBL/GenBank/DDBJ databases">
        <authorList>
            <consortium name="Pathogen Informatics"/>
        </authorList>
    </citation>
    <scope>NUCLEOTIDE SEQUENCE [LARGE SCALE GENOMIC DNA]</scope>
    <source>
        <strain evidence="3">Lake Konstanz</strain>
    </source>
</reference>
<evidence type="ECO:0000313" key="3">
    <source>
        <dbReference type="Proteomes" id="UP000051952"/>
    </source>
</evidence>
<name>A0A0S4KMA3_BODSA</name>
<dbReference type="AlphaFoldDB" id="A0A0S4KMA3"/>
<dbReference type="VEuPathDB" id="TriTrypDB:BSAL_03890"/>
<evidence type="ECO:0000256" key="1">
    <source>
        <dbReference type="SAM" id="SignalP"/>
    </source>
</evidence>
<keyword evidence="1" id="KW-0732">Signal</keyword>
<dbReference type="EMBL" id="CYKH01000315">
    <property type="protein sequence ID" value="CUI12962.1"/>
    <property type="molecule type" value="Genomic_DNA"/>
</dbReference>
<protein>
    <submittedName>
        <fullName evidence="2">Transmembrane protein, putative</fullName>
    </submittedName>
</protein>